<dbReference type="FunFam" id="3.30.230.70:FF:000002">
    <property type="entry name" value="Polyribonucleotide nucleotidyltransferase"/>
    <property type="match status" value="1"/>
</dbReference>
<dbReference type="PROSITE" id="PS50126">
    <property type="entry name" value="S1"/>
    <property type="match status" value="1"/>
</dbReference>
<dbReference type="InterPro" id="IPR015848">
    <property type="entry name" value="PNPase_PH_RNA-bd_bac/org-type"/>
</dbReference>
<evidence type="ECO:0000256" key="7">
    <source>
        <dbReference type="ARBA" id="ARBA00022884"/>
    </source>
</evidence>
<dbReference type="GO" id="GO:0000175">
    <property type="term" value="F:3'-5'-RNA exonuclease activity"/>
    <property type="evidence" value="ECO:0007669"/>
    <property type="project" value="TreeGrafter"/>
</dbReference>
<keyword evidence="5 8" id="KW-0479">Metal-binding</keyword>
<evidence type="ECO:0000256" key="1">
    <source>
        <dbReference type="ARBA" id="ARBA00007404"/>
    </source>
</evidence>
<gene>
    <name evidence="8 11" type="primary">pnp</name>
    <name evidence="11" type="ORF">HYY20_12230</name>
</gene>
<dbReference type="PANTHER" id="PTHR11252:SF0">
    <property type="entry name" value="POLYRIBONUCLEOTIDE NUCLEOTIDYLTRANSFERASE 1, MITOCHONDRIAL"/>
    <property type="match status" value="1"/>
</dbReference>
<dbReference type="InterPro" id="IPR020568">
    <property type="entry name" value="Ribosomal_Su5_D2-typ_SF"/>
</dbReference>
<dbReference type="Pfam" id="PF00013">
    <property type="entry name" value="KH_1"/>
    <property type="match status" value="1"/>
</dbReference>
<feature type="binding site" evidence="8">
    <location>
        <position position="494"/>
    </location>
    <ligand>
        <name>Mg(2+)</name>
        <dbReference type="ChEBI" id="CHEBI:18420"/>
    </ligand>
</feature>
<dbReference type="Gene3D" id="3.30.1370.10">
    <property type="entry name" value="K Homology domain, type 1"/>
    <property type="match status" value="1"/>
</dbReference>
<comment type="similarity">
    <text evidence="1 8">Belongs to the polyribonucleotide nucleotidyltransferase family.</text>
</comment>
<dbReference type="GO" id="GO:0004654">
    <property type="term" value="F:polyribonucleotide nucleotidyltransferase activity"/>
    <property type="evidence" value="ECO:0007669"/>
    <property type="project" value="UniProtKB-UniRule"/>
</dbReference>
<dbReference type="InterPro" id="IPR001247">
    <property type="entry name" value="ExoRNase_PH_dom1"/>
</dbReference>
<keyword evidence="4 8" id="KW-0548">Nucleotidyltransferase</keyword>
<dbReference type="EC" id="2.7.7.8" evidence="8"/>
<name>A0A932CQJ7_UNCTE</name>
<comment type="cofactor">
    <cofactor evidence="8">
        <name>Mg(2+)</name>
        <dbReference type="ChEBI" id="CHEBI:18420"/>
    </cofactor>
</comment>
<keyword evidence="7 8" id="KW-0694">RNA-binding</keyword>
<dbReference type="SUPFAM" id="SSF54791">
    <property type="entry name" value="Eukaryotic type KH-domain (KH-domain type I)"/>
    <property type="match status" value="1"/>
</dbReference>
<comment type="function">
    <text evidence="8">Involved in mRNA degradation. Catalyzes the phosphorolysis of single-stranded polyribonucleotides processively in the 3'- to 5'-direction.</text>
</comment>
<accession>A0A932CQJ7</accession>
<dbReference type="CDD" id="cd11364">
    <property type="entry name" value="RNase_PH_PNPase_2"/>
    <property type="match status" value="1"/>
</dbReference>
<sequence length="717" mass="78773">MKSKSIEIDIRGTRLSLSTGEVARQANGAVLISYGDTVALATVTAAEEPIAEEVDFFPLTVEYREKFYAAGRIPGGFFKREGRPSDREVITARLTDRPLRPLFPKGFRNEVQVMVLVVSSDRQNDPGLLSLIGSSAALTLSEVPFAGPIGAVRVGYIGGELVINPTTSELKESALNLVVAGTHDGVVMVESGANELPEQIMAEAIEYGHSYIRKIVEMQEALREAAGKEKWPVRESLRMPGLEELVRQTSTERLRQRLINPDKLGRQKSLRELRKEVAAEVQSQMPEASAHQISSIFEEIEKEEVRALIIERGTRVDGRGLKEIRTIIPKVSFLPRTHGSALFTRGETQALVVVTLGTSEDEQLIDEMDGKYDKTFLLHYNFPPFSVGEVKPLRGPGRREVGHGFLAERALTPVIPSYEEFPYTIRVVSEILESNGSSSMATVCGASLSLMDAGVPIKAPVAGVAMGLIKEEQEGRLIVLSDILGTEDHLGDMDFKVAGTATGVTALQMDIKTQGITAEVIREALEQAREGRLHVLNVMAQALDQPREQLSVYAPRIVTIKVRTDKIRDVIGPGGKTIKGIIEKTGVSIDVSDDGTVAIASVDSEAVTKAIEIIRGLTEEAEIGKVYRGKVRRIMDFGAFVEILPGTDGLVHISQFVDKQMNTKLREGDELWVKVLDIDAQGKIRLSQREAMRDKGELPPEEKPRREKEMGGKSRRD</sequence>
<dbReference type="EMBL" id="JACPRF010000375">
    <property type="protein sequence ID" value="MBI2877638.1"/>
    <property type="molecule type" value="Genomic_DNA"/>
</dbReference>
<dbReference type="FunFam" id="3.30.230.70:FF:000001">
    <property type="entry name" value="Polyribonucleotide nucleotidyltransferase"/>
    <property type="match status" value="1"/>
</dbReference>
<dbReference type="Pfam" id="PF01138">
    <property type="entry name" value="RNase_PH"/>
    <property type="match status" value="2"/>
</dbReference>
<dbReference type="HAMAP" id="MF_01595">
    <property type="entry name" value="PNPase"/>
    <property type="match status" value="1"/>
</dbReference>
<organism evidence="11 12">
    <name type="scientific">Tectimicrobiota bacterium</name>
    <dbReference type="NCBI Taxonomy" id="2528274"/>
    <lineage>
        <taxon>Bacteria</taxon>
        <taxon>Pseudomonadati</taxon>
        <taxon>Nitrospinota/Tectimicrobiota group</taxon>
        <taxon>Candidatus Tectimicrobiota</taxon>
    </lineage>
</organism>
<dbReference type="Proteomes" id="UP000769766">
    <property type="component" value="Unassembled WGS sequence"/>
</dbReference>
<dbReference type="Gene3D" id="2.40.50.140">
    <property type="entry name" value="Nucleic acid-binding proteins"/>
    <property type="match status" value="1"/>
</dbReference>
<dbReference type="InterPro" id="IPR015847">
    <property type="entry name" value="ExoRNase_PH_dom2"/>
</dbReference>
<dbReference type="GO" id="GO:0006396">
    <property type="term" value="P:RNA processing"/>
    <property type="evidence" value="ECO:0007669"/>
    <property type="project" value="InterPro"/>
</dbReference>
<dbReference type="NCBIfam" id="TIGR03591">
    <property type="entry name" value="polynuc_phos"/>
    <property type="match status" value="1"/>
</dbReference>
<dbReference type="InterPro" id="IPR003029">
    <property type="entry name" value="S1_domain"/>
</dbReference>
<dbReference type="GO" id="GO:0003723">
    <property type="term" value="F:RNA binding"/>
    <property type="evidence" value="ECO:0007669"/>
    <property type="project" value="UniProtKB-UniRule"/>
</dbReference>
<dbReference type="PROSITE" id="PS50084">
    <property type="entry name" value="KH_TYPE_1"/>
    <property type="match status" value="1"/>
</dbReference>
<evidence type="ECO:0000256" key="9">
    <source>
        <dbReference type="SAM" id="MobiDB-lite"/>
    </source>
</evidence>
<dbReference type="SMART" id="SM00322">
    <property type="entry name" value="KH"/>
    <property type="match status" value="1"/>
</dbReference>
<dbReference type="FunFam" id="3.30.1370.10:FF:000001">
    <property type="entry name" value="Polyribonucleotide nucleotidyltransferase"/>
    <property type="match status" value="1"/>
</dbReference>
<dbReference type="InterPro" id="IPR036345">
    <property type="entry name" value="ExoRNase_PH_dom2_sf"/>
</dbReference>
<dbReference type="InterPro" id="IPR012340">
    <property type="entry name" value="NA-bd_OB-fold"/>
</dbReference>
<comment type="catalytic activity">
    <reaction evidence="8">
        <text>RNA(n+1) + phosphate = RNA(n) + a ribonucleoside 5'-diphosphate</text>
        <dbReference type="Rhea" id="RHEA:22096"/>
        <dbReference type="Rhea" id="RHEA-COMP:14527"/>
        <dbReference type="Rhea" id="RHEA-COMP:17342"/>
        <dbReference type="ChEBI" id="CHEBI:43474"/>
        <dbReference type="ChEBI" id="CHEBI:57930"/>
        <dbReference type="ChEBI" id="CHEBI:140395"/>
        <dbReference type="EC" id="2.7.7.8"/>
    </reaction>
</comment>
<dbReference type="InterPro" id="IPR027408">
    <property type="entry name" value="PNPase/RNase_PH_dom_sf"/>
</dbReference>
<dbReference type="AlphaFoldDB" id="A0A932CQJ7"/>
<keyword evidence="3 8" id="KW-0808">Transferase</keyword>
<comment type="caution">
    <text evidence="11">The sequence shown here is derived from an EMBL/GenBank/DDBJ whole genome shotgun (WGS) entry which is preliminary data.</text>
</comment>
<dbReference type="InterPro" id="IPR004088">
    <property type="entry name" value="KH_dom_type_1"/>
</dbReference>
<feature type="region of interest" description="Disordered" evidence="9">
    <location>
        <begin position="687"/>
        <end position="717"/>
    </location>
</feature>
<evidence type="ECO:0000259" key="10">
    <source>
        <dbReference type="PROSITE" id="PS50126"/>
    </source>
</evidence>
<dbReference type="Pfam" id="PF03726">
    <property type="entry name" value="PNPase"/>
    <property type="match status" value="1"/>
</dbReference>
<evidence type="ECO:0000313" key="12">
    <source>
        <dbReference type="Proteomes" id="UP000769766"/>
    </source>
</evidence>
<dbReference type="SUPFAM" id="SSF50249">
    <property type="entry name" value="Nucleic acid-binding proteins"/>
    <property type="match status" value="1"/>
</dbReference>
<dbReference type="InterPro" id="IPR036612">
    <property type="entry name" value="KH_dom_type_1_sf"/>
</dbReference>
<dbReference type="InterPro" id="IPR012162">
    <property type="entry name" value="PNPase"/>
</dbReference>
<keyword evidence="6 8" id="KW-0460">Magnesium</keyword>
<dbReference type="GO" id="GO:0000287">
    <property type="term" value="F:magnesium ion binding"/>
    <property type="evidence" value="ECO:0007669"/>
    <property type="project" value="UniProtKB-UniRule"/>
</dbReference>
<dbReference type="NCBIfam" id="NF008805">
    <property type="entry name" value="PRK11824.1"/>
    <property type="match status" value="1"/>
</dbReference>
<dbReference type="GO" id="GO:0005829">
    <property type="term" value="C:cytosol"/>
    <property type="evidence" value="ECO:0007669"/>
    <property type="project" value="UniProtKB-ARBA"/>
</dbReference>
<dbReference type="CDD" id="cd02393">
    <property type="entry name" value="KH-I_PNPase"/>
    <property type="match status" value="1"/>
</dbReference>
<reference evidence="11" key="1">
    <citation type="submission" date="2020-07" db="EMBL/GenBank/DDBJ databases">
        <title>Huge and variable diversity of episymbiotic CPR bacteria and DPANN archaea in groundwater ecosystems.</title>
        <authorList>
            <person name="He C.Y."/>
            <person name="Keren R."/>
            <person name="Whittaker M."/>
            <person name="Farag I.F."/>
            <person name="Doudna J."/>
            <person name="Cate J.H.D."/>
            <person name="Banfield J.F."/>
        </authorList>
    </citation>
    <scope>NUCLEOTIDE SEQUENCE</scope>
    <source>
        <strain evidence="11">NC_groundwater_672_Ag_B-0.1um_62_36</strain>
    </source>
</reference>
<evidence type="ECO:0000256" key="5">
    <source>
        <dbReference type="ARBA" id="ARBA00022723"/>
    </source>
</evidence>
<dbReference type="SMART" id="SM00316">
    <property type="entry name" value="S1"/>
    <property type="match status" value="1"/>
</dbReference>
<evidence type="ECO:0000313" key="11">
    <source>
        <dbReference type="EMBL" id="MBI2877638.1"/>
    </source>
</evidence>
<dbReference type="CDD" id="cd11363">
    <property type="entry name" value="RNase_PH_PNPase_1"/>
    <property type="match status" value="1"/>
</dbReference>
<feature type="binding site" evidence="8">
    <location>
        <position position="488"/>
    </location>
    <ligand>
        <name>Mg(2+)</name>
        <dbReference type="ChEBI" id="CHEBI:18420"/>
    </ligand>
</feature>
<evidence type="ECO:0000256" key="6">
    <source>
        <dbReference type="ARBA" id="ARBA00022842"/>
    </source>
</evidence>
<dbReference type="InterPro" id="IPR004087">
    <property type="entry name" value="KH_dom"/>
</dbReference>
<dbReference type="GO" id="GO:0006402">
    <property type="term" value="P:mRNA catabolic process"/>
    <property type="evidence" value="ECO:0007669"/>
    <property type="project" value="UniProtKB-UniRule"/>
</dbReference>
<dbReference type="Gene3D" id="3.30.230.70">
    <property type="entry name" value="GHMP Kinase, N-terminal domain"/>
    <property type="match status" value="2"/>
</dbReference>
<evidence type="ECO:0000256" key="8">
    <source>
        <dbReference type="HAMAP-Rule" id="MF_01595"/>
    </source>
</evidence>
<dbReference type="PANTHER" id="PTHR11252">
    <property type="entry name" value="POLYRIBONUCLEOTIDE NUCLEOTIDYLTRANSFERASE"/>
    <property type="match status" value="1"/>
</dbReference>
<feature type="domain" description="S1 motif" evidence="10">
    <location>
        <begin position="624"/>
        <end position="689"/>
    </location>
</feature>
<dbReference type="Pfam" id="PF03725">
    <property type="entry name" value="RNase_PH_C"/>
    <property type="match status" value="1"/>
</dbReference>
<comment type="subcellular location">
    <subcellularLocation>
        <location evidence="8">Cytoplasm</location>
    </subcellularLocation>
</comment>
<protein>
    <recommendedName>
        <fullName evidence="8">Polyribonucleotide nucleotidyltransferase</fullName>
        <ecNumber evidence="8">2.7.7.8</ecNumber>
    </recommendedName>
    <alternativeName>
        <fullName evidence="8">Polynucleotide phosphorylase</fullName>
        <shortName evidence="8">PNPase</shortName>
    </alternativeName>
</protein>
<evidence type="ECO:0000256" key="3">
    <source>
        <dbReference type="ARBA" id="ARBA00022679"/>
    </source>
</evidence>
<dbReference type="Pfam" id="PF00575">
    <property type="entry name" value="S1"/>
    <property type="match status" value="1"/>
</dbReference>
<dbReference type="PIRSF" id="PIRSF005499">
    <property type="entry name" value="PNPase"/>
    <property type="match status" value="1"/>
</dbReference>
<dbReference type="SUPFAM" id="SSF55666">
    <property type="entry name" value="Ribonuclease PH domain 2-like"/>
    <property type="match status" value="2"/>
</dbReference>
<dbReference type="SUPFAM" id="SSF54211">
    <property type="entry name" value="Ribosomal protein S5 domain 2-like"/>
    <property type="match status" value="2"/>
</dbReference>
<proteinExistence type="inferred from homology"/>
<keyword evidence="2 8" id="KW-0963">Cytoplasm</keyword>
<evidence type="ECO:0000256" key="2">
    <source>
        <dbReference type="ARBA" id="ARBA00022490"/>
    </source>
</evidence>
<evidence type="ECO:0000256" key="4">
    <source>
        <dbReference type="ARBA" id="ARBA00022695"/>
    </source>
</evidence>